<organism evidence="2 3">
    <name type="scientific">Sulfurisphaera ohwakuensis</name>
    <dbReference type="NCBI Taxonomy" id="69656"/>
    <lineage>
        <taxon>Archaea</taxon>
        <taxon>Thermoproteota</taxon>
        <taxon>Thermoprotei</taxon>
        <taxon>Sulfolobales</taxon>
        <taxon>Sulfolobaceae</taxon>
        <taxon>Sulfurisphaera</taxon>
    </lineage>
</organism>
<keyword evidence="1" id="KW-0175">Coiled coil</keyword>
<comment type="caution">
    <text evidence="2">The sequence shown here is derived from an EMBL/GenBank/DDBJ whole genome shotgun (WGS) entry which is preliminary data.</text>
</comment>
<dbReference type="RefSeq" id="WP_184650924.1">
    <property type="nucleotide sequence ID" value="NZ_AP031374.1"/>
</dbReference>
<dbReference type="AlphaFoldDB" id="A0A7J9RNP9"/>
<protein>
    <submittedName>
        <fullName evidence="2">Uncharacterized protein</fullName>
    </submittedName>
</protein>
<feature type="coiled-coil region" evidence="1">
    <location>
        <begin position="17"/>
        <end position="44"/>
    </location>
</feature>
<proteinExistence type="predicted"/>
<name>A0A7J9RNP9_SULOH</name>
<reference evidence="2 3" key="1">
    <citation type="submission" date="2020-08" db="EMBL/GenBank/DDBJ databases">
        <title>Genomic Encyclopedia of Type Strains, Phase IV (KMG-IV): sequencing the most valuable type-strain genomes for metagenomic binning, comparative biology and taxonomic classification.</title>
        <authorList>
            <person name="Goeker M."/>
        </authorList>
    </citation>
    <scope>NUCLEOTIDE SEQUENCE [LARGE SCALE GENOMIC DNA]</scope>
    <source>
        <strain evidence="2 3">DSM 12421</strain>
    </source>
</reference>
<dbReference type="EMBL" id="JACHFY010000001">
    <property type="protein sequence ID" value="MBB5252425.1"/>
    <property type="molecule type" value="Genomic_DNA"/>
</dbReference>
<dbReference type="GeneID" id="95642370"/>
<accession>A0A7J9RNP9</accession>
<dbReference type="Proteomes" id="UP000582213">
    <property type="component" value="Unassembled WGS sequence"/>
</dbReference>
<evidence type="ECO:0000313" key="2">
    <source>
        <dbReference type="EMBL" id="MBB5252425.1"/>
    </source>
</evidence>
<gene>
    <name evidence="2" type="ORF">HNQ62_000143</name>
</gene>
<evidence type="ECO:0000256" key="1">
    <source>
        <dbReference type="SAM" id="Coils"/>
    </source>
</evidence>
<sequence length="129" mass="14612">MSTTEETLKPNIVLISASDLENEIKQLEDKIKQINDNNNIEFEKIKSELDKLHTITGWLNIAKSQGIWKSKTCRYVNNDSCSAWSISEPEKLGIPQDAIFVTENGSKKVVVAKFPELCITCPLYEPKKI</sequence>
<evidence type="ECO:0000313" key="3">
    <source>
        <dbReference type="Proteomes" id="UP000582213"/>
    </source>
</evidence>